<keyword evidence="1" id="KW-0812">Transmembrane</keyword>
<keyword evidence="3" id="KW-1185">Reference proteome</keyword>
<dbReference type="Proteomes" id="UP000225448">
    <property type="component" value="Segment"/>
</dbReference>
<protein>
    <submittedName>
        <fullName evidence="2">Uncharacterized protein</fullName>
    </submittedName>
</protein>
<accession>A0A1Y0SZR6</accession>
<organism evidence="2 3">
    <name type="scientific">Pseudomonas phage Phabio</name>
    <dbReference type="NCBI Taxonomy" id="2006668"/>
    <lineage>
        <taxon>Viruses</taxon>
        <taxon>Duplodnaviria</taxon>
        <taxon>Heunggongvirae</taxon>
        <taxon>Uroviricota</taxon>
        <taxon>Caudoviricetes</taxon>
        <taxon>Chimalliviridae</taxon>
        <taxon>Phabiovirus</taxon>
        <taxon>Phabiovirus phabio</taxon>
    </lineage>
</organism>
<evidence type="ECO:0000313" key="3">
    <source>
        <dbReference type="Proteomes" id="UP000225448"/>
    </source>
</evidence>
<evidence type="ECO:0000256" key="1">
    <source>
        <dbReference type="SAM" id="Phobius"/>
    </source>
</evidence>
<evidence type="ECO:0000313" key="2">
    <source>
        <dbReference type="EMBL" id="ARV77019.1"/>
    </source>
</evidence>
<keyword evidence="1" id="KW-0472">Membrane</keyword>
<sequence length="110" mass="12391">MNANQVIGLTLAVSAIVVGACAWYMSREEVVPEAATNQPDDAHHFDHVTDRWNAARSAVDNGEVDVTFHDEYYKSVHSEMDTYIREAVMVNEDLREHLNTKNALFLAELV</sequence>
<name>A0A1Y0SZR6_9CAUD</name>
<keyword evidence="1" id="KW-1133">Transmembrane helix</keyword>
<proteinExistence type="predicted"/>
<reference evidence="2 3" key="1">
    <citation type="submission" date="2017-05" db="EMBL/GenBank/DDBJ databases">
        <authorList>
            <person name="Song R."/>
            <person name="Chenine A.L."/>
            <person name="Ruprecht R.M."/>
        </authorList>
    </citation>
    <scope>NUCLEOTIDE SEQUENCE [LARGE SCALE GENOMIC DNA]</scope>
</reference>
<dbReference type="EMBL" id="MF042360">
    <property type="protein sequence ID" value="ARV77019.1"/>
    <property type="molecule type" value="Genomic_DNA"/>
</dbReference>
<gene>
    <name evidence="2" type="ORF">PHABIO_388</name>
</gene>
<feature type="transmembrane region" description="Helical" evidence="1">
    <location>
        <begin position="6"/>
        <end position="25"/>
    </location>
</feature>